<proteinExistence type="predicted"/>
<protein>
    <recommendedName>
        <fullName evidence="4">PiggyBac transposable element-derived protein domain-containing protein</fullName>
    </recommendedName>
</protein>
<evidence type="ECO:0000256" key="1">
    <source>
        <dbReference type="SAM" id="MobiDB-lite"/>
    </source>
</evidence>
<keyword evidence="3" id="KW-1185">Reference proteome</keyword>
<accession>A0A8K0NZV2</accession>
<reference evidence="2" key="1">
    <citation type="submission" date="2013-04" db="EMBL/GenBank/DDBJ databases">
        <authorList>
            <person name="Qu J."/>
            <person name="Murali S.C."/>
            <person name="Bandaranaike D."/>
            <person name="Bellair M."/>
            <person name="Blankenburg K."/>
            <person name="Chao H."/>
            <person name="Dinh H."/>
            <person name="Doddapaneni H."/>
            <person name="Downs B."/>
            <person name="Dugan-Rocha S."/>
            <person name="Elkadiri S."/>
            <person name="Gnanaolivu R.D."/>
            <person name="Hernandez B."/>
            <person name="Javaid M."/>
            <person name="Jayaseelan J.C."/>
            <person name="Lee S."/>
            <person name="Li M."/>
            <person name="Ming W."/>
            <person name="Munidasa M."/>
            <person name="Muniz J."/>
            <person name="Nguyen L."/>
            <person name="Ongeri F."/>
            <person name="Osuji N."/>
            <person name="Pu L.-L."/>
            <person name="Puazo M."/>
            <person name="Qu C."/>
            <person name="Quiroz J."/>
            <person name="Raj R."/>
            <person name="Weissenberger G."/>
            <person name="Xin Y."/>
            <person name="Zou X."/>
            <person name="Han Y."/>
            <person name="Richards S."/>
            <person name="Worley K."/>
            <person name="Muzny D."/>
            <person name="Gibbs R."/>
        </authorList>
    </citation>
    <scope>NUCLEOTIDE SEQUENCE</scope>
    <source>
        <strain evidence="2">Sampled in the wild</strain>
    </source>
</reference>
<name>A0A8K0NZV2_LADFU</name>
<evidence type="ECO:0000313" key="2">
    <source>
        <dbReference type="EMBL" id="KAG8228216.1"/>
    </source>
</evidence>
<organism evidence="2 3">
    <name type="scientific">Ladona fulva</name>
    <name type="common">Scarce chaser dragonfly</name>
    <name type="synonym">Libellula fulva</name>
    <dbReference type="NCBI Taxonomy" id="123851"/>
    <lineage>
        <taxon>Eukaryota</taxon>
        <taxon>Metazoa</taxon>
        <taxon>Ecdysozoa</taxon>
        <taxon>Arthropoda</taxon>
        <taxon>Hexapoda</taxon>
        <taxon>Insecta</taxon>
        <taxon>Pterygota</taxon>
        <taxon>Palaeoptera</taxon>
        <taxon>Odonata</taxon>
        <taxon>Epiprocta</taxon>
        <taxon>Anisoptera</taxon>
        <taxon>Libelluloidea</taxon>
        <taxon>Libellulidae</taxon>
        <taxon>Ladona</taxon>
    </lineage>
</organism>
<gene>
    <name evidence="2" type="ORF">J437_LFUL004341</name>
</gene>
<dbReference type="AlphaFoldDB" id="A0A8K0NZV2"/>
<feature type="region of interest" description="Disordered" evidence="1">
    <location>
        <begin position="47"/>
        <end position="68"/>
    </location>
</feature>
<reference evidence="2" key="2">
    <citation type="submission" date="2017-10" db="EMBL/GenBank/DDBJ databases">
        <title>Ladona fulva Genome sequencing and assembly.</title>
        <authorList>
            <person name="Murali S."/>
            <person name="Richards S."/>
            <person name="Bandaranaike D."/>
            <person name="Bellair M."/>
            <person name="Blankenburg K."/>
            <person name="Chao H."/>
            <person name="Dinh H."/>
            <person name="Doddapaneni H."/>
            <person name="Dugan-Rocha S."/>
            <person name="Elkadiri S."/>
            <person name="Gnanaolivu R."/>
            <person name="Hernandez B."/>
            <person name="Skinner E."/>
            <person name="Javaid M."/>
            <person name="Lee S."/>
            <person name="Li M."/>
            <person name="Ming W."/>
            <person name="Munidasa M."/>
            <person name="Muniz J."/>
            <person name="Nguyen L."/>
            <person name="Hughes D."/>
            <person name="Osuji N."/>
            <person name="Pu L.-L."/>
            <person name="Puazo M."/>
            <person name="Qu C."/>
            <person name="Quiroz J."/>
            <person name="Raj R."/>
            <person name="Weissenberger G."/>
            <person name="Xin Y."/>
            <person name="Zou X."/>
            <person name="Han Y."/>
            <person name="Worley K."/>
            <person name="Muzny D."/>
            <person name="Gibbs R."/>
        </authorList>
    </citation>
    <scope>NUCLEOTIDE SEQUENCE</scope>
    <source>
        <strain evidence="2">Sampled in the wild</strain>
    </source>
</reference>
<dbReference type="EMBL" id="KZ308363">
    <property type="protein sequence ID" value="KAG8228216.1"/>
    <property type="molecule type" value="Genomic_DNA"/>
</dbReference>
<evidence type="ECO:0008006" key="4">
    <source>
        <dbReference type="Google" id="ProtNLM"/>
    </source>
</evidence>
<sequence>MSTAMMVNWQMETVRRTSKFFTWLSYKIVSEDIDKILEKLEDGDYNEDSDDTYVNSDMSLGDSENSSEVDDEEIPSVLLLDTSTWSSQETECNKFEFQGGSGIKLQLKDKNDILEIFVGSYLCQLITDQTNLYAKQYLDSNPHLKPCSRAHDWKETIVEELKSFIDILTLQEIYFKEKYSSAYIPEIVVDESLLLWKGRFSWKQFIPTKGSKFR</sequence>
<dbReference type="OrthoDB" id="123207at2759"/>
<evidence type="ECO:0000313" key="3">
    <source>
        <dbReference type="Proteomes" id="UP000792457"/>
    </source>
</evidence>
<comment type="caution">
    <text evidence="2">The sequence shown here is derived from an EMBL/GenBank/DDBJ whole genome shotgun (WGS) entry which is preliminary data.</text>
</comment>
<dbReference type="Proteomes" id="UP000792457">
    <property type="component" value="Unassembled WGS sequence"/>
</dbReference>